<dbReference type="Proteomes" id="UP000288805">
    <property type="component" value="Unassembled WGS sequence"/>
</dbReference>
<reference evidence="1 2" key="1">
    <citation type="journal article" date="2018" name="PLoS Genet.">
        <title>Population sequencing reveals clonal diversity and ancestral inbreeding in the grapevine cultivar Chardonnay.</title>
        <authorList>
            <person name="Roach M.J."/>
            <person name="Johnson D.L."/>
            <person name="Bohlmann J."/>
            <person name="van Vuuren H.J."/>
            <person name="Jones S.J."/>
            <person name="Pretorius I.S."/>
            <person name="Schmidt S.A."/>
            <person name="Borneman A.R."/>
        </authorList>
    </citation>
    <scope>NUCLEOTIDE SEQUENCE [LARGE SCALE GENOMIC DNA]</scope>
    <source>
        <strain evidence="2">cv. Chardonnay</strain>
        <tissue evidence="1">Leaf</tissue>
    </source>
</reference>
<proteinExistence type="predicted"/>
<evidence type="ECO:0000313" key="2">
    <source>
        <dbReference type="Proteomes" id="UP000288805"/>
    </source>
</evidence>
<evidence type="ECO:0000313" key="1">
    <source>
        <dbReference type="EMBL" id="RVW12850.1"/>
    </source>
</evidence>
<name>A0A438BPR2_VITVI</name>
<dbReference type="AlphaFoldDB" id="A0A438BPR2"/>
<organism evidence="1 2">
    <name type="scientific">Vitis vinifera</name>
    <name type="common">Grape</name>
    <dbReference type="NCBI Taxonomy" id="29760"/>
    <lineage>
        <taxon>Eukaryota</taxon>
        <taxon>Viridiplantae</taxon>
        <taxon>Streptophyta</taxon>
        <taxon>Embryophyta</taxon>
        <taxon>Tracheophyta</taxon>
        <taxon>Spermatophyta</taxon>
        <taxon>Magnoliopsida</taxon>
        <taxon>eudicotyledons</taxon>
        <taxon>Gunneridae</taxon>
        <taxon>Pentapetalae</taxon>
        <taxon>rosids</taxon>
        <taxon>Vitales</taxon>
        <taxon>Vitaceae</taxon>
        <taxon>Viteae</taxon>
        <taxon>Vitis</taxon>
    </lineage>
</organism>
<dbReference type="EMBL" id="QGNW01002675">
    <property type="protein sequence ID" value="RVW12850.1"/>
    <property type="molecule type" value="Genomic_DNA"/>
</dbReference>
<comment type="caution">
    <text evidence="1">The sequence shown here is derived from an EMBL/GenBank/DDBJ whole genome shotgun (WGS) entry which is preliminary data.</text>
</comment>
<sequence length="46" mass="5067">MAALLYLKRRSIGRSYSEQMLLHFSSQIVMPDFGALGIPIRLSAGA</sequence>
<gene>
    <name evidence="1" type="ORF">CK203_105697</name>
</gene>
<protein>
    <submittedName>
        <fullName evidence="1">Uncharacterized protein</fullName>
    </submittedName>
</protein>
<accession>A0A438BPR2</accession>